<feature type="domain" description="HTH merR-type" evidence="2">
    <location>
        <begin position="27"/>
        <end position="86"/>
    </location>
</feature>
<comment type="caution">
    <text evidence="3">The sequence shown here is derived from an EMBL/GenBank/DDBJ whole genome shotgun (WGS) entry which is preliminary data.</text>
</comment>
<dbReference type="InterPro" id="IPR000551">
    <property type="entry name" value="MerR-type_HTH_dom"/>
</dbReference>
<dbReference type="GO" id="GO:0003677">
    <property type="term" value="F:DNA binding"/>
    <property type="evidence" value="ECO:0007669"/>
    <property type="project" value="InterPro"/>
</dbReference>
<dbReference type="SUPFAM" id="SSF46955">
    <property type="entry name" value="Putative DNA-binding domain"/>
    <property type="match status" value="1"/>
</dbReference>
<accession>A0A0G0WVH2</accession>
<gene>
    <name evidence="3" type="ORF">UU72_C0013G0022</name>
</gene>
<keyword evidence="1" id="KW-0812">Transmembrane</keyword>
<organism evidence="3 4">
    <name type="scientific">candidate division WWE3 bacterium GW2011_GWB1_41_6</name>
    <dbReference type="NCBI Taxonomy" id="1619112"/>
    <lineage>
        <taxon>Bacteria</taxon>
        <taxon>Katanobacteria</taxon>
    </lineage>
</organism>
<evidence type="ECO:0000256" key="1">
    <source>
        <dbReference type="SAM" id="Phobius"/>
    </source>
</evidence>
<dbReference type="Gene3D" id="1.10.1660.10">
    <property type="match status" value="1"/>
</dbReference>
<feature type="transmembrane region" description="Helical" evidence="1">
    <location>
        <begin position="107"/>
        <end position="127"/>
    </location>
</feature>
<keyword evidence="1" id="KW-0472">Membrane</keyword>
<dbReference type="Pfam" id="PF13411">
    <property type="entry name" value="MerR_1"/>
    <property type="match status" value="1"/>
</dbReference>
<evidence type="ECO:0000313" key="4">
    <source>
        <dbReference type="Proteomes" id="UP000034163"/>
    </source>
</evidence>
<dbReference type="AlphaFoldDB" id="A0A0G0WVH2"/>
<dbReference type="Proteomes" id="UP000034163">
    <property type="component" value="Unassembled WGS sequence"/>
</dbReference>
<dbReference type="InterPro" id="IPR009061">
    <property type="entry name" value="DNA-bd_dom_put_sf"/>
</dbReference>
<dbReference type="GO" id="GO:0006355">
    <property type="term" value="P:regulation of DNA-templated transcription"/>
    <property type="evidence" value="ECO:0007669"/>
    <property type="project" value="InterPro"/>
</dbReference>
<reference evidence="3 4" key="1">
    <citation type="journal article" date="2015" name="Nature">
        <title>rRNA introns, odd ribosomes, and small enigmatic genomes across a large radiation of phyla.</title>
        <authorList>
            <person name="Brown C.T."/>
            <person name="Hug L.A."/>
            <person name="Thomas B.C."/>
            <person name="Sharon I."/>
            <person name="Castelle C.J."/>
            <person name="Singh A."/>
            <person name="Wilkins M.J."/>
            <person name="Williams K.H."/>
            <person name="Banfield J.F."/>
        </authorList>
    </citation>
    <scope>NUCLEOTIDE SEQUENCE [LARGE SCALE GENOMIC DNA]</scope>
</reference>
<protein>
    <recommendedName>
        <fullName evidence="2">HTH merR-type domain-containing protein</fullName>
    </recommendedName>
</protein>
<evidence type="ECO:0000313" key="3">
    <source>
        <dbReference type="EMBL" id="KKS16759.1"/>
    </source>
</evidence>
<keyword evidence="1" id="KW-1133">Transmembrane helix</keyword>
<dbReference type="EMBL" id="LCBS01000013">
    <property type="protein sequence ID" value="KKS16759.1"/>
    <property type="molecule type" value="Genomic_DNA"/>
</dbReference>
<sequence>MSELISVEKLIESSSEKGVDFGKGDPYNRLRYYTKMGWLPHMVRKKEDENSDVKGHYPAWALKRLLRIEKLKDQGYTNDEITKQLSSTNILESIVSQLSSNDVRTKVVIYISFVVLIVILAAEMGILNIGRSQGNNTSSINSEVKVLIDSGASYVPYNQRKVMVKNDNVQTGSKVYVAFNDNYSPAERFWVSEIIPQQGFIVELDAPTSQDADFTWWVSN</sequence>
<evidence type="ECO:0000259" key="2">
    <source>
        <dbReference type="Pfam" id="PF13411"/>
    </source>
</evidence>
<name>A0A0G0WVH2_UNCKA</name>
<proteinExistence type="predicted"/>